<dbReference type="NCBIfam" id="TIGR04057">
    <property type="entry name" value="SusC_RagA_signa"/>
    <property type="match status" value="1"/>
</dbReference>
<evidence type="ECO:0000256" key="4">
    <source>
        <dbReference type="ARBA" id="ARBA00022692"/>
    </source>
</evidence>
<dbReference type="PROSITE" id="PS52016">
    <property type="entry name" value="TONB_DEPENDENT_REC_3"/>
    <property type="match status" value="1"/>
</dbReference>
<gene>
    <name evidence="10" type="primary">susC_17</name>
    <name evidence="10" type="ORF">TFUB20_01088</name>
</gene>
<evidence type="ECO:0000256" key="8">
    <source>
        <dbReference type="SAM" id="SignalP"/>
    </source>
</evidence>
<name>A0A1D3UKI3_TANFO</name>
<organism evidence="10 11">
    <name type="scientific">Tannerella forsythia</name>
    <name type="common">Bacteroides forsythus</name>
    <dbReference type="NCBI Taxonomy" id="28112"/>
    <lineage>
        <taxon>Bacteria</taxon>
        <taxon>Pseudomonadati</taxon>
        <taxon>Bacteroidota</taxon>
        <taxon>Bacteroidia</taxon>
        <taxon>Bacteroidales</taxon>
        <taxon>Tannerellaceae</taxon>
        <taxon>Tannerella</taxon>
    </lineage>
</organism>
<evidence type="ECO:0000256" key="3">
    <source>
        <dbReference type="ARBA" id="ARBA00022452"/>
    </source>
</evidence>
<dbReference type="InterPro" id="IPR023997">
    <property type="entry name" value="TonB-dep_OMP_SusC/RagA_CS"/>
</dbReference>
<keyword evidence="2 7" id="KW-0813">Transport</keyword>
<evidence type="ECO:0000256" key="1">
    <source>
        <dbReference type="ARBA" id="ARBA00004571"/>
    </source>
</evidence>
<keyword evidence="3 7" id="KW-1134">Transmembrane beta strand</keyword>
<dbReference type="InterPro" id="IPR037066">
    <property type="entry name" value="Plug_dom_sf"/>
</dbReference>
<keyword evidence="4 7" id="KW-0812">Transmembrane</keyword>
<reference evidence="10 11" key="1">
    <citation type="submission" date="2016-09" db="EMBL/GenBank/DDBJ databases">
        <authorList>
            <person name="Capua I."/>
            <person name="De Benedictis P."/>
            <person name="Joannis T."/>
            <person name="Lombin L.H."/>
            <person name="Cattoli G."/>
        </authorList>
    </citation>
    <scope>NUCLEOTIDE SEQUENCE [LARGE SCALE GENOMIC DNA]</scope>
    <source>
        <strain evidence="10 11">UB20</strain>
    </source>
</reference>
<evidence type="ECO:0000313" key="11">
    <source>
        <dbReference type="Proteomes" id="UP000182057"/>
    </source>
</evidence>
<comment type="similarity">
    <text evidence="7">Belongs to the TonB-dependent receptor family.</text>
</comment>
<keyword evidence="5 7" id="KW-0472">Membrane</keyword>
<keyword evidence="6 7" id="KW-0998">Cell outer membrane</keyword>
<feature type="chain" id="PRO_5008922510" evidence="8">
    <location>
        <begin position="21"/>
        <end position="1111"/>
    </location>
</feature>
<dbReference type="InterPro" id="IPR023996">
    <property type="entry name" value="TonB-dep_OMP_SusC/RagA"/>
</dbReference>
<evidence type="ECO:0000313" key="10">
    <source>
        <dbReference type="EMBL" id="SCQ20603.1"/>
    </source>
</evidence>
<feature type="domain" description="TonB-dependent receptor plug" evidence="9">
    <location>
        <begin position="127"/>
        <end position="253"/>
    </location>
</feature>
<keyword evidence="10" id="KW-0675">Receptor</keyword>
<evidence type="ECO:0000259" key="9">
    <source>
        <dbReference type="Pfam" id="PF07715"/>
    </source>
</evidence>
<evidence type="ECO:0000256" key="5">
    <source>
        <dbReference type="ARBA" id="ARBA00023136"/>
    </source>
</evidence>
<dbReference type="InterPro" id="IPR036942">
    <property type="entry name" value="Beta-barrel_TonB_sf"/>
</dbReference>
<dbReference type="SUPFAM" id="SSF49464">
    <property type="entry name" value="Carboxypeptidase regulatory domain-like"/>
    <property type="match status" value="1"/>
</dbReference>
<dbReference type="SUPFAM" id="SSF56935">
    <property type="entry name" value="Porins"/>
    <property type="match status" value="1"/>
</dbReference>
<dbReference type="OrthoDB" id="9768177at2"/>
<evidence type="ECO:0000256" key="6">
    <source>
        <dbReference type="ARBA" id="ARBA00023237"/>
    </source>
</evidence>
<dbReference type="InterPro" id="IPR008969">
    <property type="entry name" value="CarboxyPept-like_regulatory"/>
</dbReference>
<dbReference type="Proteomes" id="UP000182057">
    <property type="component" value="Unassembled WGS sequence"/>
</dbReference>
<dbReference type="Gene3D" id="2.170.130.10">
    <property type="entry name" value="TonB-dependent receptor, plug domain"/>
    <property type="match status" value="1"/>
</dbReference>
<protein>
    <submittedName>
        <fullName evidence="10">TonB-dependent receptor SusC</fullName>
    </submittedName>
</protein>
<dbReference type="EMBL" id="FMMM01000040">
    <property type="protein sequence ID" value="SCQ20603.1"/>
    <property type="molecule type" value="Genomic_DNA"/>
</dbReference>
<sequence precursor="true">MNKGFLYVFLCFILSTAADAANRVVTGVVLAGDDNQPLVGVSIQVPSDELKKAGISSNTLGTITDVNGNFSISVPDEVRRLVFTYIGYQEESLLLQDGRNDYRIVLQSGTHMLADVVVTGYQTVERRRLTAAVSKIDVSEAVIGAAKSIDQALAGQIAGVSVTNTTGSPGAPARIRIRGTASLNGTQDPLWVMDGMPLEGTDIPRISSSNDNDIINMGQTAIAGISPNDIESITILKDAAATAIYGARAANGVIVITTKRGRSGKPVINFNTRLTYMPNLNTSRLNLLRSEEKVDLELELMKEPDDEVFFSPVPVYATKGGVAAILTRYNLLEAYRKNGWNGLTPEAQQAINNLKTVHTDWNDILYRDAFTQEYNLSLSGGAEKITYYNSLGYTKENGNVPAVSMDRFNLTSKTDYRLSKVLKLGFSLFVNRRKNNTFVTDTYGFSNPNYYSRIANPYFAPFSADSRYLYDYDIATGNTRDLKQGFNIFEERANSSDEATTTAINSIFDAELRFGDHWKLSSQVGVQWEQYEQQRYVGQETFSMRNARINSHYWDNASKTNKYLLPEGGMHKTTDRTMSQIMWKTLGEYKNTFADSHDVQAMIGSEIRKNRYDNHSVNGYGYNPRTLTTKPLIFRDEAQARAYPLYTKNYQENVFASFFANGSYSLMKRYILGASVRMDGSDLFGVDKKYRYLPIYSVSGLWRLSNEAFLQSYDRIDNLALRLSYGLQGNIDKNTSPFLIGRYENISILPGVTEENITISDAPNSKLRWEKTASYNLGVDFSAIEQRINLSIDYYYRKGTDLIGTRMLPLENGFTSMSINWASMENRGIEVNLQTRNIMTKDFSWYTSFNFAYNRNKVLRQMVPDNQTTPGLEGYPVGAIFALEVKSIDPQTGRIYIANPEGKAVTLEELYGASDPTGTGFYEFKTTPVQERTFYKYIGSSDAPYTGGLMNTFTYHNWELSVNFAYHLGAYVRTSPSYKIVGQDPGHNVNRDILERWSPANPTGTLPALLTRKTFPADYSLIDNRGDIYRNLSIWVKKQNYIRLQNIRLAYRMPAVFLHPLHISGATLALEGRNLLVFGSSYKNYMDPESMGNLYATPIPKSITFNFNLDF</sequence>
<accession>A0A1D3UKI3</accession>
<dbReference type="Gene3D" id="2.40.170.20">
    <property type="entry name" value="TonB-dependent receptor, beta-barrel domain"/>
    <property type="match status" value="1"/>
</dbReference>
<feature type="signal peptide" evidence="8">
    <location>
        <begin position="1"/>
        <end position="20"/>
    </location>
</feature>
<dbReference type="InterPro" id="IPR012910">
    <property type="entry name" value="Plug_dom"/>
</dbReference>
<evidence type="ECO:0000256" key="7">
    <source>
        <dbReference type="PROSITE-ProRule" id="PRU01360"/>
    </source>
</evidence>
<evidence type="ECO:0000256" key="2">
    <source>
        <dbReference type="ARBA" id="ARBA00022448"/>
    </source>
</evidence>
<dbReference type="Pfam" id="PF07715">
    <property type="entry name" value="Plug"/>
    <property type="match status" value="1"/>
</dbReference>
<keyword evidence="8" id="KW-0732">Signal</keyword>
<dbReference type="RefSeq" id="WP_074449697.1">
    <property type="nucleotide sequence ID" value="NZ_FMMM01000040.1"/>
</dbReference>
<proteinExistence type="inferred from homology"/>
<dbReference type="Pfam" id="PF13715">
    <property type="entry name" value="CarbopepD_reg_2"/>
    <property type="match status" value="1"/>
</dbReference>
<comment type="subcellular location">
    <subcellularLocation>
        <location evidence="1 7">Cell outer membrane</location>
        <topology evidence="1 7">Multi-pass membrane protein</topology>
    </subcellularLocation>
</comment>
<dbReference type="NCBIfam" id="TIGR04056">
    <property type="entry name" value="OMP_RagA_SusC"/>
    <property type="match status" value="1"/>
</dbReference>
<dbReference type="InterPro" id="IPR039426">
    <property type="entry name" value="TonB-dep_rcpt-like"/>
</dbReference>
<dbReference type="AlphaFoldDB" id="A0A1D3UKI3"/>
<dbReference type="GO" id="GO:0009279">
    <property type="term" value="C:cell outer membrane"/>
    <property type="evidence" value="ECO:0007669"/>
    <property type="project" value="UniProtKB-SubCell"/>
</dbReference>